<dbReference type="Proteomes" id="UP000824107">
    <property type="component" value="Unassembled WGS sequence"/>
</dbReference>
<dbReference type="InterPro" id="IPR004843">
    <property type="entry name" value="Calcineurin-like_PHP"/>
</dbReference>
<feature type="domain" description="Calcineurin-like phosphoesterase" evidence="2">
    <location>
        <begin position="139"/>
        <end position="313"/>
    </location>
</feature>
<reference evidence="3" key="1">
    <citation type="submission" date="2020-10" db="EMBL/GenBank/DDBJ databases">
        <authorList>
            <person name="Gilroy R."/>
        </authorList>
    </citation>
    <scope>NUCLEOTIDE SEQUENCE</scope>
    <source>
        <strain evidence="3">ChiW3-316</strain>
    </source>
</reference>
<evidence type="ECO:0000256" key="1">
    <source>
        <dbReference type="SAM" id="Phobius"/>
    </source>
</evidence>
<evidence type="ECO:0000259" key="2">
    <source>
        <dbReference type="Pfam" id="PF00149"/>
    </source>
</evidence>
<feature type="transmembrane region" description="Helical" evidence="1">
    <location>
        <begin position="45"/>
        <end position="65"/>
    </location>
</feature>
<dbReference type="AlphaFoldDB" id="A0A9D1SB36"/>
<keyword evidence="1" id="KW-0812">Transmembrane</keyword>
<dbReference type="PANTHER" id="PTHR31302">
    <property type="entry name" value="TRANSMEMBRANE PROTEIN WITH METALLOPHOSPHOESTERASE DOMAIN-RELATED"/>
    <property type="match status" value="1"/>
</dbReference>
<keyword evidence="1" id="KW-1133">Transmembrane helix</keyword>
<proteinExistence type="predicted"/>
<dbReference type="InterPro" id="IPR029052">
    <property type="entry name" value="Metallo-depent_PP-like"/>
</dbReference>
<sequence>MLIWYIILAITIAVTCAGLLFLANRIARSPFTAKLGQETSKRRKIFGAAAAVFLFTALALTLNLMNAVICLLHIVVLCLAGDFVFAIIQHFRKQPFRHDYAGMAALLLSLAALSAGWYLDHHVWTTNYTIETPKKIKDLRIVLFADSHIGTTFDTRGFAEHISEMQRQNPDIVLVAGDFVDDGTTRQQMIEACRALGSLQTTYGVYFAFGNHDKGYHDPAARGFTGDDLITELKKNNVKVLQDENTLIDNRFYIIGRKDFSEILRGNPRQSMNELLQNLNKEKFSIILDHQPNDYNNQTDAEADLVLSGHTHGGQLFPLNKVGEWIGANDKTYGYEKRKQTNFIVTSGLSDWAIKFKTGTKSEFVVIDIKHNNSPSSQ</sequence>
<feature type="transmembrane region" description="Helical" evidence="1">
    <location>
        <begin position="100"/>
        <end position="119"/>
    </location>
</feature>
<reference evidence="3" key="2">
    <citation type="journal article" date="2021" name="PeerJ">
        <title>Extensive microbial diversity within the chicken gut microbiome revealed by metagenomics and culture.</title>
        <authorList>
            <person name="Gilroy R."/>
            <person name="Ravi A."/>
            <person name="Getino M."/>
            <person name="Pursley I."/>
            <person name="Horton D.L."/>
            <person name="Alikhan N.F."/>
            <person name="Baker D."/>
            <person name="Gharbi K."/>
            <person name="Hall N."/>
            <person name="Watson M."/>
            <person name="Adriaenssens E.M."/>
            <person name="Foster-Nyarko E."/>
            <person name="Jarju S."/>
            <person name="Secka A."/>
            <person name="Antonio M."/>
            <person name="Oren A."/>
            <person name="Chaudhuri R.R."/>
            <person name="La Ragione R."/>
            <person name="Hildebrand F."/>
            <person name="Pallen M.J."/>
        </authorList>
    </citation>
    <scope>NUCLEOTIDE SEQUENCE</scope>
    <source>
        <strain evidence="3">ChiW3-316</strain>
    </source>
</reference>
<evidence type="ECO:0000313" key="4">
    <source>
        <dbReference type="Proteomes" id="UP000824107"/>
    </source>
</evidence>
<keyword evidence="1" id="KW-0472">Membrane</keyword>
<accession>A0A9D1SB36</accession>
<organism evidence="3 4">
    <name type="scientific">Candidatus Scatocola faecipullorum</name>
    <dbReference type="NCBI Taxonomy" id="2840917"/>
    <lineage>
        <taxon>Bacteria</taxon>
        <taxon>Pseudomonadati</taxon>
        <taxon>Pseudomonadota</taxon>
        <taxon>Alphaproteobacteria</taxon>
        <taxon>Rhodospirillales</taxon>
        <taxon>Rhodospirillaceae</taxon>
        <taxon>Rhodospirillaceae incertae sedis</taxon>
        <taxon>Candidatus Scatocola</taxon>
    </lineage>
</organism>
<name>A0A9D1SB36_9PROT</name>
<dbReference type="Gene3D" id="3.60.21.10">
    <property type="match status" value="1"/>
</dbReference>
<dbReference type="Pfam" id="PF00149">
    <property type="entry name" value="Metallophos"/>
    <property type="match status" value="1"/>
</dbReference>
<evidence type="ECO:0000313" key="3">
    <source>
        <dbReference type="EMBL" id="HIU53571.1"/>
    </source>
</evidence>
<gene>
    <name evidence="3" type="ORF">IAD20_05770</name>
</gene>
<dbReference type="GO" id="GO:0016787">
    <property type="term" value="F:hydrolase activity"/>
    <property type="evidence" value="ECO:0007669"/>
    <property type="project" value="InterPro"/>
</dbReference>
<dbReference type="EMBL" id="DVNC01000037">
    <property type="protein sequence ID" value="HIU53571.1"/>
    <property type="molecule type" value="Genomic_DNA"/>
</dbReference>
<protein>
    <submittedName>
        <fullName evidence="3">Metallophosphoesterase</fullName>
    </submittedName>
</protein>
<comment type="caution">
    <text evidence="3">The sequence shown here is derived from an EMBL/GenBank/DDBJ whole genome shotgun (WGS) entry which is preliminary data.</text>
</comment>
<dbReference type="PANTHER" id="PTHR31302:SF0">
    <property type="entry name" value="TRANSMEMBRANE PROTEIN WITH METALLOPHOSPHOESTERASE DOMAIN"/>
    <property type="match status" value="1"/>
</dbReference>
<feature type="transmembrane region" description="Helical" evidence="1">
    <location>
        <begin position="71"/>
        <end position="88"/>
    </location>
</feature>
<dbReference type="SUPFAM" id="SSF56300">
    <property type="entry name" value="Metallo-dependent phosphatases"/>
    <property type="match status" value="1"/>
</dbReference>
<dbReference type="InterPro" id="IPR051158">
    <property type="entry name" value="Metallophosphoesterase_sf"/>
</dbReference>
<feature type="transmembrane region" description="Helical" evidence="1">
    <location>
        <begin position="6"/>
        <end position="24"/>
    </location>
</feature>